<keyword evidence="1" id="KW-1133">Transmembrane helix</keyword>
<accession>A0A0S1B369</accession>
<keyword evidence="1" id="KW-0472">Membrane</keyword>
<name>A0A0S1B369_9GAMM</name>
<keyword evidence="3" id="KW-1185">Reference proteome</keyword>
<feature type="transmembrane region" description="Helical" evidence="1">
    <location>
        <begin position="39"/>
        <end position="58"/>
    </location>
</feature>
<dbReference type="AlphaFoldDB" id="A0A0S1B369"/>
<dbReference type="KEGG" id="sacz:AOT14_30700"/>
<dbReference type="Proteomes" id="UP000061010">
    <property type="component" value="Chromosome"/>
</dbReference>
<dbReference type="PATRIC" id="fig|128780.6.peg.3108"/>
<keyword evidence="1" id="KW-0812">Transmembrane</keyword>
<dbReference type="EMBL" id="CP012900">
    <property type="protein sequence ID" value="ALJ29419.1"/>
    <property type="molecule type" value="Genomic_DNA"/>
</dbReference>
<evidence type="ECO:0000313" key="2">
    <source>
        <dbReference type="EMBL" id="ALJ29419.1"/>
    </source>
</evidence>
<evidence type="ECO:0008006" key="4">
    <source>
        <dbReference type="Google" id="ProtNLM"/>
    </source>
</evidence>
<evidence type="ECO:0000256" key="1">
    <source>
        <dbReference type="SAM" id="Phobius"/>
    </source>
</evidence>
<proteinExistence type="predicted"/>
<protein>
    <recommendedName>
        <fullName evidence="4">Transmembrane protein</fullName>
    </recommendedName>
</protein>
<organism evidence="2 3">
    <name type="scientific">Stenotrophomonas acidaminiphila</name>
    <dbReference type="NCBI Taxonomy" id="128780"/>
    <lineage>
        <taxon>Bacteria</taxon>
        <taxon>Pseudomonadati</taxon>
        <taxon>Pseudomonadota</taxon>
        <taxon>Gammaproteobacteria</taxon>
        <taxon>Lysobacterales</taxon>
        <taxon>Lysobacteraceae</taxon>
        <taxon>Stenotrophomonas</taxon>
    </lineage>
</organism>
<feature type="transmembrane region" description="Helical" evidence="1">
    <location>
        <begin position="70"/>
        <end position="96"/>
    </location>
</feature>
<reference evidence="2 3" key="1">
    <citation type="journal article" date="2015" name="Genome Announc.">
        <title>Complete Genome Sequencing of Stenotrophomonas acidaminiphila ZAC14D2_NAIMI4_2, a Multidrug-Resistant Strain Isolated from Sediments of a Polluted River in Mexico, Uncovers New Antibiotic Resistance Genes and a Novel Class-II Lasso Peptide Biosynthesis Gene Cluster.</title>
        <authorList>
            <person name="Vinuesa P."/>
            <person name="Ochoa-Sanchez L.E."/>
        </authorList>
    </citation>
    <scope>NUCLEOTIDE SEQUENCE [LARGE SCALE GENOMIC DNA]</scope>
    <source>
        <strain evidence="2 3">ZAC14D2_NAIMI4_2</strain>
    </source>
</reference>
<gene>
    <name evidence="2" type="ORF">AOT14_30700</name>
</gene>
<sequence>MNHLAIRPAIGTGLLLLVPLALSVRDRHLPAGQGWHWGPLDFVVMAALLFGAGLAHAYAARRLGSRWQRWLLGVATLGVVLAIWLELAVGGISQLLGYLRGARSA</sequence>
<evidence type="ECO:0000313" key="3">
    <source>
        <dbReference type="Proteomes" id="UP000061010"/>
    </source>
</evidence>